<protein>
    <recommendedName>
        <fullName evidence="13">CCHC FOG-type domain-containing protein</fullName>
    </recommendedName>
</protein>
<dbReference type="GO" id="GO:0000122">
    <property type="term" value="P:negative regulation of transcription by RNA polymerase II"/>
    <property type="evidence" value="ECO:0007669"/>
    <property type="project" value="TreeGrafter"/>
</dbReference>
<keyword evidence="8" id="KW-0238">DNA-binding</keyword>
<sequence length="258" mass="28355">MAQEQSDIPLDLSTRKPSLSTSLSESSSEIVQLLTKEKAKPYPCVHCNIGFTSAKTLLVHTNYYCAKTAPAIERPVSINHKETNGYGMKRLRPESAPEIPAEADTRPKNVPEFSEDEEGQGPKTPEESGTNGTTDDEKKPSPKSSEGHFCPDCAFRANTVRGLRSHFKCHSRDVSGKVKVQRTRTPGGRSPSRVVSKRPKIDGVLPNPMANSGLPEKKKFCKYCDISFKYLSTFLAHRKYYCTVRKTEAGTTAGGATS</sequence>
<reference evidence="14 15" key="1">
    <citation type="journal article" date="2016" name="Nat. Commun.">
        <title>Extremotolerant tardigrade genome and improved radiotolerance of human cultured cells by tardigrade-unique protein.</title>
        <authorList>
            <person name="Hashimoto T."/>
            <person name="Horikawa D.D."/>
            <person name="Saito Y."/>
            <person name="Kuwahara H."/>
            <person name="Kozuka-Hata H."/>
            <person name="Shin-I T."/>
            <person name="Minakuchi Y."/>
            <person name="Ohishi K."/>
            <person name="Motoyama A."/>
            <person name="Aizu T."/>
            <person name="Enomoto A."/>
            <person name="Kondo K."/>
            <person name="Tanaka S."/>
            <person name="Hara Y."/>
            <person name="Koshikawa S."/>
            <person name="Sagara H."/>
            <person name="Miura T."/>
            <person name="Yokobori S."/>
            <person name="Miyagawa K."/>
            <person name="Suzuki Y."/>
            <person name="Kubo T."/>
            <person name="Oyama M."/>
            <person name="Kohara Y."/>
            <person name="Fujiyama A."/>
            <person name="Arakawa K."/>
            <person name="Katayama T."/>
            <person name="Toyoda A."/>
            <person name="Kunieda T."/>
        </authorList>
    </citation>
    <scope>NUCLEOTIDE SEQUENCE [LARGE SCALE GENOMIC DNA]</scope>
    <source>
        <strain evidence="14 15">YOKOZUNA-1</strain>
    </source>
</reference>
<evidence type="ECO:0000256" key="9">
    <source>
        <dbReference type="ARBA" id="ARBA00023159"/>
    </source>
</evidence>
<dbReference type="InterPro" id="IPR036236">
    <property type="entry name" value="Znf_C2H2_sf"/>
</dbReference>
<dbReference type="AlphaFoldDB" id="A0A1D1V3H3"/>
<keyword evidence="3" id="KW-0479">Metal-binding</keyword>
<dbReference type="GO" id="GO:0003677">
    <property type="term" value="F:DNA binding"/>
    <property type="evidence" value="ECO:0007669"/>
    <property type="project" value="UniProtKB-KW"/>
</dbReference>
<gene>
    <name evidence="14" type="primary">RvY_07803-1</name>
    <name evidence="14" type="synonym">RvY_07803.1</name>
    <name evidence="14" type="ORF">RvY_07803</name>
</gene>
<dbReference type="InterPro" id="IPR034731">
    <property type="entry name" value="Znf_CCHC_FOG"/>
</dbReference>
<evidence type="ECO:0000256" key="11">
    <source>
        <dbReference type="ARBA" id="ARBA00023242"/>
    </source>
</evidence>
<dbReference type="PANTHER" id="PTHR12958">
    <property type="entry name" value="FRIEND OF GATA2-RELATED"/>
    <property type="match status" value="1"/>
</dbReference>
<dbReference type="PROSITE" id="PS51810">
    <property type="entry name" value="ZF_CCHC_FOG"/>
    <property type="match status" value="1"/>
</dbReference>
<evidence type="ECO:0000256" key="3">
    <source>
        <dbReference type="ARBA" id="ARBA00022723"/>
    </source>
</evidence>
<dbReference type="PANTHER" id="PTHR12958:SF3">
    <property type="entry name" value="ZINC FINGER PROTEIN USH"/>
    <property type="match status" value="1"/>
</dbReference>
<feature type="region of interest" description="Disordered" evidence="12">
    <location>
        <begin position="83"/>
        <end position="147"/>
    </location>
</feature>
<comment type="subcellular location">
    <subcellularLocation>
        <location evidence="1">Nucleus</location>
    </subcellularLocation>
</comment>
<evidence type="ECO:0000256" key="8">
    <source>
        <dbReference type="ARBA" id="ARBA00023125"/>
    </source>
</evidence>
<feature type="compositionally biased region" description="Low complexity" evidence="12">
    <location>
        <begin position="18"/>
        <end position="27"/>
    </location>
</feature>
<dbReference type="GO" id="GO:0005634">
    <property type="term" value="C:nucleus"/>
    <property type="evidence" value="ECO:0007669"/>
    <property type="project" value="UniProtKB-SubCell"/>
</dbReference>
<evidence type="ECO:0000313" key="15">
    <source>
        <dbReference type="Proteomes" id="UP000186922"/>
    </source>
</evidence>
<keyword evidence="6" id="KW-0862">Zinc</keyword>
<organism evidence="14 15">
    <name type="scientific">Ramazzottius varieornatus</name>
    <name type="common">Water bear</name>
    <name type="synonym">Tardigrade</name>
    <dbReference type="NCBI Taxonomy" id="947166"/>
    <lineage>
        <taxon>Eukaryota</taxon>
        <taxon>Metazoa</taxon>
        <taxon>Ecdysozoa</taxon>
        <taxon>Tardigrada</taxon>
        <taxon>Eutardigrada</taxon>
        <taxon>Parachela</taxon>
        <taxon>Hypsibioidea</taxon>
        <taxon>Ramazzottiidae</taxon>
        <taxon>Ramazzottius</taxon>
    </lineage>
</organism>
<evidence type="ECO:0000256" key="5">
    <source>
        <dbReference type="ARBA" id="ARBA00022771"/>
    </source>
</evidence>
<evidence type="ECO:0000256" key="7">
    <source>
        <dbReference type="ARBA" id="ARBA00023015"/>
    </source>
</evidence>
<feature type="domain" description="CCHC FOG-type" evidence="13">
    <location>
        <begin position="213"/>
        <end position="246"/>
    </location>
</feature>
<name>A0A1D1V3H3_RAMVA</name>
<evidence type="ECO:0000256" key="12">
    <source>
        <dbReference type="SAM" id="MobiDB-lite"/>
    </source>
</evidence>
<dbReference type="GO" id="GO:0061629">
    <property type="term" value="F:RNA polymerase II-specific DNA-binding transcription factor binding"/>
    <property type="evidence" value="ECO:0007669"/>
    <property type="project" value="InterPro"/>
</dbReference>
<keyword evidence="7" id="KW-0805">Transcription regulation</keyword>
<keyword evidence="11" id="KW-0539">Nucleus</keyword>
<proteinExistence type="predicted"/>
<keyword evidence="5" id="KW-0863">Zinc-finger</keyword>
<evidence type="ECO:0000256" key="1">
    <source>
        <dbReference type="ARBA" id="ARBA00004123"/>
    </source>
</evidence>
<dbReference type="Pfam" id="PF25445">
    <property type="entry name" value="CCHC_ZFPM2"/>
    <property type="match status" value="1"/>
</dbReference>
<dbReference type="OrthoDB" id="8742770at2759"/>
<dbReference type="EMBL" id="BDGG01000003">
    <property type="protein sequence ID" value="GAU96344.1"/>
    <property type="molecule type" value="Genomic_DNA"/>
</dbReference>
<dbReference type="GO" id="GO:0030154">
    <property type="term" value="P:cell differentiation"/>
    <property type="evidence" value="ECO:0007669"/>
    <property type="project" value="UniProtKB-ARBA"/>
</dbReference>
<dbReference type="Proteomes" id="UP000186922">
    <property type="component" value="Unassembled WGS sequence"/>
</dbReference>
<keyword evidence="9" id="KW-0010">Activator</keyword>
<dbReference type="InterPro" id="IPR039746">
    <property type="entry name" value="FOG"/>
</dbReference>
<keyword evidence="15" id="KW-1185">Reference proteome</keyword>
<feature type="region of interest" description="Disordered" evidence="12">
    <location>
        <begin position="1"/>
        <end position="27"/>
    </location>
</feature>
<accession>A0A1D1V3H3</accession>
<evidence type="ECO:0000259" key="13">
    <source>
        <dbReference type="PROSITE" id="PS51810"/>
    </source>
</evidence>
<keyword evidence="4" id="KW-0677">Repeat</keyword>
<dbReference type="GO" id="GO:0045944">
    <property type="term" value="P:positive regulation of transcription by RNA polymerase II"/>
    <property type="evidence" value="ECO:0007669"/>
    <property type="project" value="TreeGrafter"/>
</dbReference>
<dbReference type="SUPFAM" id="SSF57667">
    <property type="entry name" value="beta-beta-alpha zinc fingers"/>
    <property type="match status" value="2"/>
</dbReference>
<dbReference type="GO" id="GO:0007507">
    <property type="term" value="P:heart development"/>
    <property type="evidence" value="ECO:0007669"/>
    <property type="project" value="TreeGrafter"/>
</dbReference>
<dbReference type="GO" id="GO:0008270">
    <property type="term" value="F:zinc ion binding"/>
    <property type="evidence" value="ECO:0007669"/>
    <property type="project" value="UniProtKB-KW"/>
</dbReference>
<comment type="caution">
    <text evidence="14">The sequence shown here is derived from an EMBL/GenBank/DDBJ whole genome shotgun (WGS) entry which is preliminary data.</text>
</comment>
<evidence type="ECO:0000313" key="14">
    <source>
        <dbReference type="EMBL" id="GAU96344.1"/>
    </source>
</evidence>
<evidence type="ECO:0000256" key="6">
    <source>
        <dbReference type="ARBA" id="ARBA00022833"/>
    </source>
</evidence>
<keyword evidence="2" id="KW-0678">Repressor</keyword>
<dbReference type="InterPro" id="IPR059121">
    <property type="entry name" value="CCHC_ZFPM2-like"/>
</dbReference>
<evidence type="ECO:0000256" key="2">
    <source>
        <dbReference type="ARBA" id="ARBA00022491"/>
    </source>
</evidence>
<evidence type="ECO:0000256" key="10">
    <source>
        <dbReference type="ARBA" id="ARBA00023163"/>
    </source>
</evidence>
<evidence type="ECO:0000256" key="4">
    <source>
        <dbReference type="ARBA" id="ARBA00022737"/>
    </source>
</evidence>
<keyword evidence="10" id="KW-0804">Transcription</keyword>
<dbReference type="GO" id="GO:0009653">
    <property type="term" value="P:anatomical structure morphogenesis"/>
    <property type="evidence" value="ECO:0007669"/>
    <property type="project" value="UniProtKB-ARBA"/>
</dbReference>